<dbReference type="Proteomes" id="UP000289326">
    <property type="component" value="Chromosome"/>
</dbReference>
<evidence type="ECO:0000256" key="1">
    <source>
        <dbReference type="SAM" id="Phobius"/>
    </source>
</evidence>
<dbReference type="EMBL" id="CP034841">
    <property type="protein sequence ID" value="QBF34964.1"/>
    <property type="molecule type" value="Genomic_DNA"/>
</dbReference>
<reference evidence="2 3" key="1">
    <citation type="submission" date="2019-01" db="EMBL/GenBank/DDBJ databases">
        <title>Complete sequence and annotation of the Mycoplasma phocirhinis strain 852T genome.</title>
        <authorList>
            <person name="Frasca S.Jr."/>
            <person name="Kutish G.F."/>
            <person name="Castellanos Gell J."/>
            <person name="Michaels D.L."/>
            <person name="Brown D.R."/>
        </authorList>
    </citation>
    <scope>NUCLEOTIDE SEQUENCE [LARGE SCALE GENOMIC DNA]</scope>
    <source>
        <strain evidence="2 3">852</strain>
    </source>
</reference>
<evidence type="ECO:0000313" key="3">
    <source>
        <dbReference type="Proteomes" id="UP000289326"/>
    </source>
</evidence>
<sequence>MNKDKNILLNTEYLTRLEQNEIYKAILNYDSKLSAIVQATKKQTISQTDYFRIKSNFNQVEDLIDDLLTISRFNYLEEVKSLYASIVNNFNLLFTKYVIDYTASDSPDTRAYHKLDTEQQFSLTSYLTSFVIVEDKFVIFVAVDKYQYPILTEFVCSETDFSCPADCEKSCCLVQVQAVENSDMAETQNITEEDYSCPTDCEKTCCVTEVQAVENSDIETNTNENETTPVEFIEETKINEENLILDHSDVLTQTEFNQYLDLAHYTSLPEKDLLDALTKYSHKLEKINTNFKRQTVSQADYFRTKQNLNDVQELVDDLLTHDSYSYKQETQLVYDDVNRNFDNILNNLVIDYTAADTPDNNGLALLNINENDFLNYQTSFILHENKQVVFNVANEYSYPILSVQNLETNSIEDSSEHEQHLMNEMLVENSVVEPIMVDEEVIEHQDKTENNEFVEFVQSEEVQNSCNKEECETNCECASECDITVHETQTFVVDSNKKLKPSRYLSKPKKFWWILSLVVVSLILVVLLILVGLRAYEIINNIDIF</sequence>
<gene>
    <name evidence="2" type="ORF">EG856_03555</name>
</gene>
<keyword evidence="1" id="KW-0472">Membrane</keyword>
<keyword evidence="1" id="KW-1133">Transmembrane helix</keyword>
<keyword evidence="1" id="KW-0812">Transmembrane</keyword>
<dbReference type="KEGG" id="mphi:EG856_03555"/>
<organism evidence="2 3">
    <name type="scientific">Mycoplasmopsis phocirhinis</name>
    <dbReference type="NCBI Taxonomy" id="142650"/>
    <lineage>
        <taxon>Bacteria</taxon>
        <taxon>Bacillati</taxon>
        <taxon>Mycoplasmatota</taxon>
        <taxon>Mycoplasmoidales</taxon>
        <taxon>Metamycoplasmataceae</taxon>
        <taxon>Mycoplasmopsis</taxon>
    </lineage>
</organism>
<dbReference type="AlphaFoldDB" id="A0A4P6MTD2"/>
<evidence type="ECO:0000313" key="2">
    <source>
        <dbReference type="EMBL" id="QBF34964.1"/>
    </source>
</evidence>
<feature type="transmembrane region" description="Helical" evidence="1">
    <location>
        <begin position="511"/>
        <end position="533"/>
    </location>
</feature>
<dbReference type="RefSeq" id="WP_130429741.1">
    <property type="nucleotide sequence ID" value="NZ_CP034841.1"/>
</dbReference>
<name>A0A4P6MTD2_9BACT</name>
<accession>A0A4P6MTD2</accession>
<keyword evidence="3" id="KW-1185">Reference proteome</keyword>
<protein>
    <submittedName>
        <fullName evidence="2">Uncharacterized protein</fullName>
    </submittedName>
</protein>
<proteinExistence type="predicted"/>
<dbReference type="OrthoDB" id="401433at2"/>